<protein>
    <submittedName>
        <fullName evidence="6">Uncharacterized protein</fullName>
    </submittedName>
</protein>
<evidence type="ECO:0000313" key="6">
    <source>
        <dbReference type="Ensembl" id="ENSAMEP00000031057.1"/>
    </source>
</evidence>
<keyword evidence="3" id="KW-0808">Transferase</keyword>
<dbReference type="InterPro" id="IPR029063">
    <property type="entry name" value="SAM-dependent_MTases_sf"/>
</dbReference>
<keyword evidence="4" id="KW-0949">S-adenosyl-L-methionine</keyword>
<keyword evidence="5" id="KW-0007">Acetylation</keyword>
<comment type="similarity">
    <text evidence="1">Belongs to the class I-like SAM-binding methyltransferase superfamily. NNMT/PNMT/TEMT family.</text>
</comment>
<dbReference type="GO" id="GO:0008170">
    <property type="term" value="F:N-methyltransferase activity"/>
    <property type="evidence" value="ECO:0007669"/>
    <property type="project" value="TreeGrafter"/>
</dbReference>
<dbReference type="Ensembl" id="ENSAMET00000030701.1">
    <property type="protein sequence ID" value="ENSAMEP00000031057.1"/>
    <property type="gene ID" value="ENSAMEG00000023713.1"/>
</dbReference>
<dbReference type="Gene3D" id="3.40.50.150">
    <property type="entry name" value="Vaccinia Virus protein VP39"/>
    <property type="match status" value="1"/>
</dbReference>
<dbReference type="PANTHER" id="PTHR10867:SF32">
    <property type="entry name" value="NICOTINAMIDE N-METHYLTRANSFERASE"/>
    <property type="match status" value="1"/>
</dbReference>
<accession>A0A7N5P5A8</accession>
<name>A0A7N5P5A8_AILME</name>
<evidence type="ECO:0000256" key="5">
    <source>
        <dbReference type="ARBA" id="ARBA00022990"/>
    </source>
</evidence>
<dbReference type="GeneTree" id="ENSGT00390000011708"/>
<sequence>MEFTGGEVYQNEFDPKAYLEYFHFGEGSVEDEFLEFILKWFCKIFTSGVLKGGTLIDIGSGPTIYQLLPACGSFESIIATDYLDRNCQEITKWLKNEPDAFDWSPVVKYVCQLEGNRETCAEKEAKLRRSIKQVLGCDVHQSNPVAPLSLPGLPSCQMKAIITEPIGVL</sequence>
<keyword evidence="7" id="KW-1185">Reference proteome</keyword>
<dbReference type="GO" id="GO:0032259">
    <property type="term" value="P:methylation"/>
    <property type="evidence" value="ECO:0007669"/>
    <property type="project" value="UniProtKB-KW"/>
</dbReference>
<organism evidence="6 7">
    <name type="scientific">Ailuropoda melanoleuca</name>
    <name type="common">Giant panda</name>
    <dbReference type="NCBI Taxonomy" id="9646"/>
    <lineage>
        <taxon>Eukaryota</taxon>
        <taxon>Metazoa</taxon>
        <taxon>Chordata</taxon>
        <taxon>Craniata</taxon>
        <taxon>Vertebrata</taxon>
        <taxon>Euteleostomi</taxon>
        <taxon>Mammalia</taxon>
        <taxon>Eutheria</taxon>
        <taxon>Laurasiatheria</taxon>
        <taxon>Carnivora</taxon>
        <taxon>Caniformia</taxon>
        <taxon>Ursidae</taxon>
        <taxon>Ailuropoda</taxon>
    </lineage>
</organism>
<reference evidence="6" key="2">
    <citation type="submission" date="2025-08" db="UniProtKB">
        <authorList>
            <consortium name="Ensembl"/>
        </authorList>
    </citation>
    <scope>IDENTIFICATION</scope>
</reference>
<dbReference type="AlphaFoldDB" id="A0A7N5P5A8"/>
<evidence type="ECO:0000256" key="3">
    <source>
        <dbReference type="ARBA" id="ARBA00022679"/>
    </source>
</evidence>
<evidence type="ECO:0000256" key="2">
    <source>
        <dbReference type="ARBA" id="ARBA00022603"/>
    </source>
</evidence>
<dbReference type="PROSITE" id="PS51681">
    <property type="entry name" value="SAM_MT_NNMT_PNMT_TEMT"/>
    <property type="match status" value="1"/>
</dbReference>
<dbReference type="GO" id="GO:0005829">
    <property type="term" value="C:cytosol"/>
    <property type="evidence" value="ECO:0007669"/>
    <property type="project" value="TreeGrafter"/>
</dbReference>
<evidence type="ECO:0000313" key="7">
    <source>
        <dbReference type="Proteomes" id="UP000008912"/>
    </source>
</evidence>
<dbReference type="InterPro" id="IPR000940">
    <property type="entry name" value="NNMT_TEMT_trans"/>
</dbReference>
<dbReference type="SUPFAM" id="SSF53335">
    <property type="entry name" value="S-adenosyl-L-methionine-dependent methyltransferases"/>
    <property type="match status" value="1"/>
</dbReference>
<evidence type="ECO:0000256" key="4">
    <source>
        <dbReference type="ARBA" id="ARBA00022691"/>
    </source>
</evidence>
<dbReference type="Pfam" id="PF01234">
    <property type="entry name" value="NNMT_PNMT_TEMT"/>
    <property type="match status" value="1"/>
</dbReference>
<dbReference type="Proteomes" id="UP000008912">
    <property type="component" value="Unassembled WGS sequence"/>
</dbReference>
<proteinExistence type="inferred from homology"/>
<dbReference type="PANTHER" id="PTHR10867">
    <property type="entry name" value="NNMT/PNMT/TEMT FAMILY MEMBER"/>
    <property type="match status" value="1"/>
</dbReference>
<reference evidence="6 7" key="1">
    <citation type="journal article" date="2010" name="Nature">
        <title>The sequence and de novo assembly of the giant panda genome.</title>
        <authorList>
            <person name="Li R."/>
            <person name="Fan W."/>
            <person name="Tian G."/>
            <person name="Zhu H."/>
            <person name="He L."/>
            <person name="Cai J."/>
            <person name="Huang Q."/>
            <person name="Cai Q."/>
            <person name="Li B."/>
            <person name="Bai Y."/>
            <person name="Zhang Z."/>
            <person name="Zhang Y."/>
            <person name="Wang W."/>
            <person name="Li J."/>
            <person name="Wei F."/>
            <person name="Li H."/>
            <person name="Jian M."/>
            <person name="Li J."/>
            <person name="Zhang Z."/>
            <person name="Nielsen R."/>
            <person name="Li D."/>
            <person name="Gu W."/>
            <person name="Yang Z."/>
            <person name="Xuan Z."/>
            <person name="Ryder O.A."/>
            <person name="Leung F.C."/>
            <person name="Zhou Y."/>
            <person name="Cao J."/>
            <person name="Sun X."/>
            <person name="Fu Y."/>
            <person name="Fang X."/>
            <person name="Guo X."/>
            <person name="Wang B."/>
            <person name="Hou R."/>
            <person name="Shen F."/>
            <person name="Mu B."/>
            <person name="Ni P."/>
            <person name="Lin R."/>
            <person name="Qian W."/>
            <person name="Wang G."/>
            <person name="Yu C."/>
            <person name="Nie W."/>
            <person name="Wang J."/>
            <person name="Wu Z."/>
            <person name="Liang H."/>
            <person name="Min J."/>
            <person name="Wu Q."/>
            <person name="Cheng S."/>
            <person name="Ruan J."/>
            <person name="Wang M."/>
            <person name="Shi Z."/>
            <person name="Wen M."/>
            <person name="Liu B."/>
            <person name="Ren X."/>
            <person name="Zheng H."/>
            <person name="Dong D."/>
            <person name="Cook K."/>
            <person name="Shan G."/>
            <person name="Zhang H."/>
            <person name="Kosiol C."/>
            <person name="Xie X."/>
            <person name="Lu Z."/>
            <person name="Zheng H."/>
            <person name="Li Y."/>
            <person name="Steiner C.C."/>
            <person name="Lam T.T."/>
            <person name="Lin S."/>
            <person name="Zhang Q."/>
            <person name="Li G."/>
            <person name="Tian J."/>
            <person name="Gong T."/>
            <person name="Liu H."/>
            <person name="Zhang D."/>
            <person name="Fang L."/>
            <person name="Ye C."/>
            <person name="Zhang J."/>
            <person name="Hu W."/>
            <person name="Xu A."/>
            <person name="Ren Y."/>
            <person name="Zhang G."/>
            <person name="Bruford M.W."/>
            <person name="Li Q."/>
            <person name="Ma L."/>
            <person name="Guo Y."/>
            <person name="An N."/>
            <person name="Hu Y."/>
            <person name="Zheng Y."/>
            <person name="Shi Y."/>
            <person name="Li Z."/>
            <person name="Liu Q."/>
            <person name="Chen Y."/>
            <person name="Zhao J."/>
            <person name="Qu N."/>
            <person name="Zhao S."/>
            <person name="Tian F."/>
            <person name="Wang X."/>
            <person name="Wang H."/>
            <person name="Xu L."/>
            <person name="Liu X."/>
            <person name="Vinar T."/>
            <person name="Wang Y."/>
            <person name="Lam T.W."/>
            <person name="Yiu S.M."/>
            <person name="Liu S."/>
            <person name="Zhang H."/>
            <person name="Li D."/>
            <person name="Huang Y."/>
            <person name="Wang X."/>
            <person name="Yang G."/>
            <person name="Jiang Z."/>
            <person name="Wang J."/>
            <person name="Qin N."/>
            <person name="Li L."/>
            <person name="Li J."/>
            <person name="Bolund L."/>
            <person name="Kristiansen K."/>
            <person name="Wong G.K."/>
            <person name="Olson M."/>
            <person name="Zhang X."/>
            <person name="Li S."/>
            <person name="Yang H."/>
            <person name="Wang J."/>
            <person name="Wang J."/>
        </authorList>
    </citation>
    <scope>NUCLEOTIDE SEQUENCE [LARGE SCALE GENOMIC DNA]</scope>
</reference>
<evidence type="ECO:0000256" key="1">
    <source>
        <dbReference type="ARBA" id="ARBA00007996"/>
    </source>
</evidence>
<dbReference type="InParanoid" id="A0A7N5P5A8"/>
<keyword evidence="2" id="KW-0489">Methyltransferase</keyword>
<reference evidence="6" key="3">
    <citation type="submission" date="2025-09" db="UniProtKB">
        <authorList>
            <consortium name="Ensembl"/>
        </authorList>
    </citation>
    <scope>IDENTIFICATION</scope>
</reference>